<dbReference type="InterPro" id="IPR001387">
    <property type="entry name" value="Cro/C1-type_HTH"/>
</dbReference>
<protein>
    <submittedName>
        <fullName evidence="3">Transcriptional regulator</fullName>
    </submittedName>
</protein>
<comment type="caution">
    <text evidence="3">The sequence shown here is derived from an EMBL/GenBank/DDBJ whole genome shotgun (WGS) entry which is preliminary data.</text>
</comment>
<proteinExistence type="predicted"/>
<sequence length="74" mass="8335">MPRKREPRLDNRVKDLRAAKGNVTQQVLADEVGVTRQTIVALEGGAYTPSLTLALKISKYFGKSVEEIFWMNEV</sequence>
<evidence type="ECO:0000313" key="4">
    <source>
        <dbReference type="Proteomes" id="UP000253562"/>
    </source>
</evidence>
<dbReference type="OrthoDB" id="9808239at2"/>
<dbReference type="Gene3D" id="1.10.260.40">
    <property type="entry name" value="lambda repressor-like DNA-binding domains"/>
    <property type="match status" value="1"/>
</dbReference>
<accession>A0A368KRQ4</accession>
<keyword evidence="1" id="KW-0238">DNA-binding</keyword>
<organism evidence="3 4">
    <name type="scientific">Bremerella cremea</name>
    <dbReference type="NCBI Taxonomy" id="1031537"/>
    <lineage>
        <taxon>Bacteria</taxon>
        <taxon>Pseudomonadati</taxon>
        <taxon>Planctomycetota</taxon>
        <taxon>Planctomycetia</taxon>
        <taxon>Pirellulales</taxon>
        <taxon>Pirellulaceae</taxon>
        <taxon>Bremerella</taxon>
    </lineage>
</organism>
<dbReference type="SUPFAM" id="SSF47413">
    <property type="entry name" value="lambda repressor-like DNA-binding domains"/>
    <property type="match status" value="1"/>
</dbReference>
<dbReference type="Proteomes" id="UP000253562">
    <property type="component" value="Unassembled WGS sequence"/>
</dbReference>
<dbReference type="EMBL" id="QPEX01000030">
    <property type="protein sequence ID" value="RCS46308.1"/>
    <property type="molecule type" value="Genomic_DNA"/>
</dbReference>
<dbReference type="PROSITE" id="PS50943">
    <property type="entry name" value="HTH_CROC1"/>
    <property type="match status" value="1"/>
</dbReference>
<evidence type="ECO:0000313" key="3">
    <source>
        <dbReference type="EMBL" id="RCS46308.1"/>
    </source>
</evidence>
<dbReference type="GO" id="GO:0003677">
    <property type="term" value="F:DNA binding"/>
    <property type="evidence" value="ECO:0007669"/>
    <property type="project" value="UniProtKB-KW"/>
</dbReference>
<dbReference type="InterPro" id="IPR010982">
    <property type="entry name" value="Lambda_DNA-bd_dom_sf"/>
</dbReference>
<dbReference type="PANTHER" id="PTHR46558">
    <property type="entry name" value="TRACRIPTIONAL REGULATORY PROTEIN-RELATED-RELATED"/>
    <property type="match status" value="1"/>
</dbReference>
<evidence type="ECO:0000259" key="2">
    <source>
        <dbReference type="PROSITE" id="PS50943"/>
    </source>
</evidence>
<dbReference type="SMART" id="SM00530">
    <property type="entry name" value="HTH_XRE"/>
    <property type="match status" value="1"/>
</dbReference>
<dbReference type="AlphaFoldDB" id="A0A368KRQ4"/>
<reference evidence="3 4" key="1">
    <citation type="submission" date="2018-07" db="EMBL/GenBank/DDBJ databases">
        <title>Comparative genomes isolates from brazilian mangrove.</title>
        <authorList>
            <person name="De Araujo J.E."/>
            <person name="Taketani R.G."/>
            <person name="Silva M.C.P."/>
            <person name="Lourenco M.V."/>
            <person name="Oliveira V.M."/>
            <person name="Andreote F.D."/>
        </authorList>
    </citation>
    <scope>NUCLEOTIDE SEQUENCE [LARGE SCALE GENOMIC DNA]</scope>
    <source>
        <strain evidence="3 4">HEX PRIS-MGV</strain>
    </source>
</reference>
<gene>
    <name evidence="3" type="ORF">DTL42_15160</name>
</gene>
<name>A0A368KRQ4_9BACT</name>
<dbReference type="PANTHER" id="PTHR46558:SF4">
    <property type="entry name" value="DNA-BIDING PHAGE PROTEIN"/>
    <property type="match status" value="1"/>
</dbReference>
<evidence type="ECO:0000256" key="1">
    <source>
        <dbReference type="ARBA" id="ARBA00023125"/>
    </source>
</evidence>
<dbReference type="Pfam" id="PF01381">
    <property type="entry name" value="HTH_3"/>
    <property type="match status" value="1"/>
</dbReference>
<feature type="domain" description="HTH cro/C1-type" evidence="2">
    <location>
        <begin position="13"/>
        <end position="68"/>
    </location>
</feature>
<dbReference type="RefSeq" id="WP_114369578.1">
    <property type="nucleotide sequence ID" value="NZ_QPEX01000030.1"/>
</dbReference>
<dbReference type="CDD" id="cd00093">
    <property type="entry name" value="HTH_XRE"/>
    <property type="match status" value="1"/>
</dbReference>